<evidence type="ECO:0000256" key="5">
    <source>
        <dbReference type="ARBA" id="ARBA00023077"/>
    </source>
</evidence>
<evidence type="ECO:0000259" key="9">
    <source>
        <dbReference type="Pfam" id="PF00593"/>
    </source>
</evidence>
<evidence type="ECO:0000256" key="7">
    <source>
        <dbReference type="ARBA" id="ARBA00023237"/>
    </source>
</evidence>
<feature type="domain" description="TonB-dependent receptor plug" evidence="10">
    <location>
        <begin position="56"/>
        <end position="159"/>
    </location>
</feature>
<dbReference type="PANTHER" id="PTHR30069">
    <property type="entry name" value="TONB-DEPENDENT OUTER MEMBRANE RECEPTOR"/>
    <property type="match status" value="1"/>
</dbReference>
<comment type="subcellular location">
    <subcellularLocation>
        <location evidence="1">Cell outer membrane</location>
        <topology evidence="1">Multi-pass membrane protein</topology>
    </subcellularLocation>
</comment>
<keyword evidence="4" id="KW-0812">Transmembrane</keyword>
<keyword evidence="3" id="KW-1134">Transmembrane beta strand</keyword>
<evidence type="ECO:0000256" key="1">
    <source>
        <dbReference type="ARBA" id="ARBA00004571"/>
    </source>
</evidence>
<proteinExistence type="inferred from homology"/>
<keyword evidence="7" id="KW-0998">Cell outer membrane</keyword>
<dbReference type="EMBL" id="CP136862">
    <property type="protein sequence ID" value="WOJ89554.1"/>
    <property type="molecule type" value="Genomic_DNA"/>
</dbReference>
<dbReference type="InterPro" id="IPR036942">
    <property type="entry name" value="Beta-barrel_TonB_sf"/>
</dbReference>
<evidence type="ECO:0000256" key="3">
    <source>
        <dbReference type="ARBA" id="ARBA00022452"/>
    </source>
</evidence>
<comment type="similarity">
    <text evidence="8">Belongs to the TonB-dependent receptor family.</text>
</comment>
<evidence type="ECO:0000259" key="10">
    <source>
        <dbReference type="Pfam" id="PF07715"/>
    </source>
</evidence>
<sequence length="776" mass="82990">MASASVWPLAVQAQQPSETVALPTVDVAGAGPSAQPAPEPILSPETFYQNPKGQVETTIPDSRMEDTKAFSVLDVLRESPGVETKQGNGPRDIGISIRGSGAQVGFGVRNIVIFDDGFPVTQPDGLSRTDLIDPHAYGAIDVIRGPSSALYGNYATGGALNFRMRTGAQIDGIEVGTDAGSFGYLNNYLAYGRKSGDYDLSLFVSNVIGNGPTDTNLFNTQTVNFLGTYAPTPNDRFTFKVINNSLYGDLPNRLSLNQFYANPFQANCYSFGAANAHTAAAASAAAAAAAAAGCGVNNVYVNGYSGLKVPLTAYEAGLHRHDSRSILGLRWEHDLDSDTVWRTQIVADNKNINQPTGATDAVGPEPSLNFMTDLTSRWRLFGFDATHFVGVFANTESSTSWTYNVTPGGNATIGGLTQVVPSQQTNAGIRGREEIKLTDSLTAIGGWGAEYTNINGALTTYTPGATALVIGRTPANNNYYNIAPEGSLVYRPNNDWQIKARVATGYGTPQASNLFVLPSGLAGNNTQLKSQTNLGYDLAVDWTPLPTVKLSVDGFYEFFHNELISQTPGPSPLQAYTFNAPRSEHRGVEVAAEYRFLDGWKAKVAYTYDNQIYTQYYESLAAGTLTSIFNRAGNRIPGVSPNVMTARLGYDVPVGPLKGLGGYAEYYLTDAFYVDNGNLLKVPGSQIVNLNLHYDADVQNTFVQKIGAFFEVRNVFDSTYLAAASNITNTINSVTGKQNPGYAAICPASNAALSCTTGSMYAGMPRTFVGGIGVRF</sequence>
<name>A0ABZ0HT34_9HYPH</name>
<dbReference type="Pfam" id="PF00593">
    <property type="entry name" value="TonB_dep_Rec_b-barrel"/>
    <property type="match status" value="1"/>
</dbReference>
<dbReference type="Proteomes" id="UP001626536">
    <property type="component" value="Chromosome"/>
</dbReference>
<evidence type="ECO:0000256" key="6">
    <source>
        <dbReference type="ARBA" id="ARBA00023136"/>
    </source>
</evidence>
<dbReference type="InterPro" id="IPR039426">
    <property type="entry name" value="TonB-dep_rcpt-like"/>
</dbReference>
<evidence type="ECO:0000256" key="8">
    <source>
        <dbReference type="RuleBase" id="RU003357"/>
    </source>
</evidence>
<keyword evidence="12" id="KW-1185">Reference proteome</keyword>
<dbReference type="Pfam" id="PF07715">
    <property type="entry name" value="Plug"/>
    <property type="match status" value="1"/>
</dbReference>
<dbReference type="RefSeq" id="WP_407339001.1">
    <property type="nucleotide sequence ID" value="NZ_CP136862.1"/>
</dbReference>
<dbReference type="InterPro" id="IPR012910">
    <property type="entry name" value="Plug_dom"/>
</dbReference>
<dbReference type="Gene3D" id="2.40.170.20">
    <property type="entry name" value="TonB-dependent receptor, beta-barrel domain"/>
    <property type="match status" value="1"/>
</dbReference>
<dbReference type="InterPro" id="IPR000531">
    <property type="entry name" value="Beta-barrel_TonB"/>
</dbReference>
<feature type="domain" description="TonB-dependent receptor-like beta-barrel" evidence="9">
    <location>
        <begin position="312"/>
        <end position="715"/>
    </location>
</feature>
<keyword evidence="11" id="KW-0675">Receptor</keyword>
<keyword evidence="5 8" id="KW-0798">TonB box</keyword>
<dbReference type="PANTHER" id="PTHR30069:SF39">
    <property type="entry name" value="BLL6183 PROTEIN"/>
    <property type="match status" value="1"/>
</dbReference>
<gene>
    <name evidence="11" type="ORF">RZS28_17485</name>
</gene>
<reference evidence="11 12" key="1">
    <citation type="submission" date="2023-10" db="EMBL/GenBank/DDBJ databases">
        <title>Novel methanotroph of the genus Methylocapsa from a subarctic wetland.</title>
        <authorList>
            <person name="Belova S.E."/>
            <person name="Oshkin I.Y."/>
            <person name="Miroshnikov K."/>
            <person name="Dedysh S.N."/>
        </authorList>
    </citation>
    <scope>NUCLEOTIDE SEQUENCE [LARGE SCALE GENOMIC DNA]</scope>
    <source>
        <strain evidence="11 12">RX1</strain>
    </source>
</reference>
<keyword evidence="6 8" id="KW-0472">Membrane</keyword>
<organism evidence="11 12">
    <name type="scientific">Methylocapsa polymorpha</name>
    <dbReference type="NCBI Taxonomy" id="3080828"/>
    <lineage>
        <taxon>Bacteria</taxon>
        <taxon>Pseudomonadati</taxon>
        <taxon>Pseudomonadota</taxon>
        <taxon>Alphaproteobacteria</taxon>
        <taxon>Hyphomicrobiales</taxon>
        <taxon>Beijerinckiaceae</taxon>
        <taxon>Methylocapsa</taxon>
    </lineage>
</organism>
<dbReference type="Gene3D" id="2.170.130.10">
    <property type="entry name" value="TonB-dependent receptor, plug domain"/>
    <property type="match status" value="1"/>
</dbReference>
<dbReference type="SUPFAM" id="SSF56935">
    <property type="entry name" value="Porins"/>
    <property type="match status" value="1"/>
</dbReference>
<evidence type="ECO:0000313" key="11">
    <source>
        <dbReference type="EMBL" id="WOJ89554.1"/>
    </source>
</evidence>
<evidence type="ECO:0000256" key="2">
    <source>
        <dbReference type="ARBA" id="ARBA00022448"/>
    </source>
</evidence>
<protein>
    <submittedName>
        <fullName evidence="11">TonB-dependent receptor</fullName>
    </submittedName>
</protein>
<accession>A0ABZ0HT34</accession>
<dbReference type="InterPro" id="IPR037066">
    <property type="entry name" value="Plug_dom_sf"/>
</dbReference>
<evidence type="ECO:0000313" key="12">
    <source>
        <dbReference type="Proteomes" id="UP001626536"/>
    </source>
</evidence>
<evidence type="ECO:0000256" key="4">
    <source>
        <dbReference type="ARBA" id="ARBA00022692"/>
    </source>
</evidence>
<keyword evidence="2" id="KW-0813">Transport</keyword>